<organism evidence="1 2">
    <name type="scientific">Rhizophagus irregularis</name>
    <dbReference type="NCBI Taxonomy" id="588596"/>
    <lineage>
        <taxon>Eukaryota</taxon>
        <taxon>Fungi</taxon>
        <taxon>Fungi incertae sedis</taxon>
        <taxon>Mucoromycota</taxon>
        <taxon>Glomeromycotina</taxon>
        <taxon>Glomeromycetes</taxon>
        <taxon>Glomerales</taxon>
        <taxon>Glomeraceae</taxon>
        <taxon>Rhizophagus</taxon>
    </lineage>
</organism>
<accession>A0A2I1G6T4</accession>
<proteinExistence type="predicted"/>
<protein>
    <submittedName>
        <fullName evidence="1">Uncharacterized protein</fullName>
    </submittedName>
</protein>
<dbReference type="VEuPathDB" id="FungiDB:RhiirA1_541644"/>
<dbReference type="Proteomes" id="UP000234323">
    <property type="component" value="Unassembled WGS sequence"/>
</dbReference>
<comment type="caution">
    <text evidence="1">The sequence shown here is derived from an EMBL/GenBank/DDBJ whole genome shotgun (WGS) entry which is preliminary data.</text>
</comment>
<evidence type="ECO:0000313" key="2">
    <source>
        <dbReference type="Proteomes" id="UP000234323"/>
    </source>
</evidence>
<gene>
    <name evidence="1" type="ORF">RhiirA4_456135</name>
</gene>
<dbReference type="AlphaFoldDB" id="A0A2I1G6T4"/>
<evidence type="ECO:0000313" key="1">
    <source>
        <dbReference type="EMBL" id="PKY42355.1"/>
    </source>
</evidence>
<dbReference type="EMBL" id="LLXI01000194">
    <property type="protein sequence ID" value="PKY42355.1"/>
    <property type="molecule type" value="Genomic_DNA"/>
</dbReference>
<reference evidence="1 2" key="1">
    <citation type="submission" date="2015-10" db="EMBL/GenBank/DDBJ databases">
        <title>Genome analyses suggest a sexual origin of heterokaryosis in a supposedly ancient asexual fungus.</title>
        <authorList>
            <person name="Ropars J."/>
            <person name="Sedzielewska K."/>
            <person name="Noel J."/>
            <person name="Charron P."/>
            <person name="Farinelli L."/>
            <person name="Marton T."/>
            <person name="Kruger M."/>
            <person name="Pelin A."/>
            <person name="Brachmann A."/>
            <person name="Corradi N."/>
        </authorList>
    </citation>
    <scope>NUCLEOTIDE SEQUENCE [LARGE SCALE GENOMIC DNA]</scope>
    <source>
        <strain evidence="1 2">A4</strain>
    </source>
</reference>
<name>A0A2I1G6T4_9GLOM</name>
<sequence length="129" mass="15341">MADLNINNRILQINDSLQLLLQKYNYYLENFRFRFESDLFSEKRLLELIIKYCNNVKFLDLTVFNNWIIYQLFNLTENSNQNLNYLSINVINDLSSSIIEFSPTILRNLGQVLPLKLEYLNLALNILNI</sequence>
<keyword evidence="2" id="KW-1185">Reference proteome</keyword>